<dbReference type="InterPro" id="IPR017438">
    <property type="entry name" value="ATP-NAD_kinase_N"/>
</dbReference>
<keyword evidence="3" id="KW-1185">Reference proteome</keyword>
<evidence type="ECO:0000313" key="2">
    <source>
        <dbReference type="EMBL" id="KAF2644882.1"/>
    </source>
</evidence>
<dbReference type="Gene3D" id="3.40.50.10330">
    <property type="entry name" value="Probable inorganic polyphosphate/atp-NAD kinase, domain 1"/>
    <property type="match status" value="1"/>
</dbReference>
<accession>A0A6A6SC88</accession>
<protein>
    <recommendedName>
        <fullName evidence="1">DAGKc domain-containing protein</fullName>
    </recommendedName>
</protein>
<evidence type="ECO:0000313" key="3">
    <source>
        <dbReference type="Proteomes" id="UP000799753"/>
    </source>
</evidence>
<feature type="non-terminal residue" evidence="2">
    <location>
        <position position="351"/>
    </location>
</feature>
<feature type="non-terminal residue" evidence="2">
    <location>
        <position position="1"/>
    </location>
</feature>
<sequence>ETHIIISPGSGTKKASLFYISVLQPVLETLFPKGHTNFLVHTTTSATTVSELSSDIFLPTATAGINLRIILLTGDGGILDILNEFHTHPPSASYAAPELVLLPLGTANALFHSSNAAKDNTWGLRALVSRTTKPLPTFTASFSPGARLLVDEARKENELPLDPSTGHRVLHGAVVGSWAMHAALVADSDTSEYRKYGIDRFKMAAKHALYPSTGDAPHVYKAGISLLRNDTWASLEEQEHMYVLLTLVSNLEQSFCVSPATKPLDGSMHVVHFGPTAGDEAMRIMGLAYQGGKHVDDGAVRYEAVDGLRIVFKEDEDRWRRICVDGKIVRVERGGWVEFRKGEGRVVDVVV</sequence>
<dbReference type="AlphaFoldDB" id="A0A6A6SC88"/>
<dbReference type="InterPro" id="IPR050187">
    <property type="entry name" value="Lipid_Phosphate_FormReg"/>
</dbReference>
<name>A0A6A6SC88_9PLEO</name>
<organism evidence="2 3">
    <name type="scientific">Massarina eburnea CBS 473.64</name>
    <dbReference type="NCBI Taxonomy" id="1395130"/>
    <lineage>
        <taxon>Eukaryota</taxon>
        <taxon>Fungi</taxon>
        <taxon>Dikarya</taxon>
        <taxon>Ascomycota</taxon>
        <taxon>Pezizomycotina</taxon>
        <taxon>Dothideomycetes</taxon>
        <taxon>Pleosporomycetidae</taxon>
        <taxon>Pleosporales</taxon>
        <taxon>Massarineae</taxon>
        <taxon>Massarinaceae</taxon>
        <taxon>Massarina</taxon>
    </lineage>
</organism>
<dbReference type="Proteomes" id="UP000799753">
    <property type="component" value="Unassembled WGS sequence"/>
</dbReference>
<feature type="domain" description="DAGKc" evidence="1">
    <location>
        <begin position="3"/>
        <end position="135"/>
    </location>
</feature>
<dbReference type="PANTHER" id="PTHR12358">
    <property type="entry name" value="SPHINGOSINE KINASE"/>
    <property type="match status" value="1"/>
</dbReference>
<proteinExistence type="predicted"/>
<reference evidence="2" key="1">
    <citation type="journal article" date="2020" name="Stud. Mycol.">
        <title>101 Dothideomycetes genomes: a test case for predicting lifestyles and emergence of pathogens.</title>
        <authorList>
            <person name="Haridas S."/>
            <person name="Albert R."/>
            <person name="Binder M."/>
            <person name="Bloem J."/>
            <person name="Labutti K."/>
            <person name="Salamov A."/>
            <person name="Andreopoulos B."/>
            <person name="Baker S."/>
            <person name="Barry K."/>
            <person name="Bills G."/>
            <person name="Bluhm B."/>
            <person name="Cannon C."/>
            <person name="Castanera R."/>
            <person name="Culley D."/>
            <person name="Daum C."/>
            <person name="Ezra D."/>
            <person name="Gonzalez J."/>
            <person name="Henrissat B."/>
            <person name="Kuo A."/>
            <person name="Liang C."/>
            <person name="Lipzen A."/>
            <person name="Lutzoni F."/>
            <person name="Magnuson J."/>
            <person name="Mondo S."/>
            <person name="Nolan M."/>
            <person name="Ohm R."/>
            <person name="Pangilinan J."/>
            <person name="Park H.-J."/>
            <person name="Ramirez L."/>
            <person name="Alfaro M."/>
            <person name="Sun H."/>
            <person name="Tritt A."/>
            <person name="Yoshinaga Y."/>
            <person name="Zwiers L.-H."/>
            <person name="Turgeon B."/>
            <person name="Goodwin S."/>
            <person name="Spatafora J."/>
            <person name="Crous P."/>
            <person name="Grigoriev I."/>
        </authorList>
    </citation>
    <scope>NUCLEOTIDE SEQUENCE</scope>
    <source>
        <strain evidence="2">CBS 473.64</strain>
    </source>
</reference>
<dbReference type="GO" id="GO:0046512">
    <property type="term" value="P:sphingosine biosynthetic process"/>
    <property type="evidence" value="ECO:0007669"/>
    <property type="project" value="TreeGrafter"/>
</dbReference>
<dbReference type="PANTHER" id="PTHR12358:SF108">
    <property type="entry name" value="DAGKC DOMAIN-CONTAINING PROTEIN"/>
    <property type="match status" value="1"/>
</dbReference>
<dbReference type="GO" id="GO:0001727">
    <property type="term" value="F:lipid kinase activity"/>
    <property type="evidence" value="ECO:0007669"/>
    <property type="project" value="TreeGrafter"/>
</dbReference>
<dbReference type="OrthoDB" id="3853857at2759"/>
<gene>
    <name evidence="2" type="ORF">P280DRAFT_366217</name>
</gene>
<dbReference type="GO" id="GO:0005737">
    <property type="term" value="C:cytoplasm"/>
    <property type="evidence" value="ECO:0007669"/>
    <property type="project" value="TreeGrafter"/>
</dbReference>
<dbReference type="InterPro" id="IPR016064">
    <property type="entry name" value="NAD/diacylglycerol_kinase_sf"/>
</dbReference>
<dbReference type="Pfam" id="PF00781">
    <property type="entry name" value="DAGK_cat"/>
    <property type="match status" value="1"/>
</dbReference>
<evidence type="ECO:0000259" key="1">
    <source>
        <dbReference type="Pfam" id="PF00781"/>
    </source>
</evidence>
<dbReference type="InterPro" id="IPR001206">
    <property type="entry name" value="Diacylglycerol_kinase_cat_dom"/>
</dbReference>
<dbReference type="EMBL" id="MU006778">
    <property type="protein sequence ID" value="KAF2644882.1"/>
    <property type="molecule type" value="Genomic_DNA"/>
</dbReference>
<dbReference type="Gene3D" id="2.60.200.40">
    <property type="match status" value="1"/>
</dbReference>
<dbReference type="SUPFAM" id="SSF111331">
    <property type="entry name" value="NAD kinase/diacylglycerol kinase-like"/>
    <property type="match status" value="1"/>
</dbReference>
<dbReference type="GO" id="GO:0016020">
    <property type="term" value="C:membrane"/>
    <property type="evidence" value="ECO:0007669"/>
    <property type="project" value="TreeGrafter"/>
</dbReference>